<dbReference type="AlphaFoldDB" id="A0A7M3V949"/>
<dbReference type="InterPro" id="IPR015424">
    <property type="entry name" value="PyrdxlP-dep_Trfase"/>
</dbReference>
<sequence length="347" mass="40347">MSHGGDIYKYAKILECSSDEIIDFSSNINCYETENKLTLTNKTITQYADFRYKELKTVISQNYNVKPSQIALYNGATTAIYELFRSIKQKRVFLYAPLYSEYEKAAQKTKKAVFKVSRLGGDMEDEVLEKSIVVFVNPATPDGTYYDEEELEELFSMWIEKECTIIIDESFLEFEALPSIRHKINEYKKLYIIQSFSKFYACAGVRIGAVFSSKKNIKKLEPSIWNISSLDVEFLKQRLNDEEFKTTSKEFHKKQKSELFEILENSGVFEQVFESDANFFLTKSERAAEIFNHLLEEKILTRRCFSFDYLDNTFLRFAVKDSAAHQKLRDALATLPQTVEVQTDELP</sequence>
<evidence type="ECO:0000256" key="5">
    <source>
        <dbReference type="ARBA" id="ARBA00022605"/>
    </source>
</evidence>
<dbReference type="PANTHER" id="PTHR43643">
    <property type="entry name" value="HISTIDINOL-PHOSPHATE AMINOTRANSFERASE 2"/>
    <property type="match status" value="1"/>
</dbReference>
<evidence type="ECO:0000256" key="8">
    <source>
        <dbReference type="ARBA" id="ARBA00023102"/>
    </source>
</evidence>
<evidence type="ECO:0000256" key="9">
    <source>
        <dbReference type="ARBA" id="ARBA00047481"/>
    </source>
</evidence>
<evidence type="ECO:0000313" key="12">
    <source>
        <dbReference type="Proteomes" id="UP000593910"/>
    </source>
</evidence>
<organism evidence="11 12">
    <name type="scientific">Sulfurimonas marina</name>
    <dbReference type="NCBI Taxonomy" id="2590551"/>
    <lineage>
        <taxon>Bacteria</taxon>
        <taxon>Pseudomonadati</taxon>
        <taxon>Campylobacterota</taxon>
        <taxon>Epsilonproteobacteria</taxon>
        <taxon>Campylobacterales</taxon>
        <taxon>Sulfurimonadaceae</taxon>
        <taxon>Sulfurimonas</taxon>
    </lineage>
</organism>
<dbReference type="InterPro" id="IPR015422">
    <property type="entry name" value="PyrdxlP-dep_Trfase_small"/>
</dbReference>
<evidence type="ECO:0000256" key="2">
    <source>
        <dbReference type="ARBA" id="ARBA00007970"/>
    </source>
</evidence>
<dbReference type="Pfam" id="PF00155">
    <property type="entry name" value="Aminotran_1_2"/>
    <property type="match status" value="1"/>
</dbReference>
<dbReference type="Proteomes" id="UP000593910">
    <property type="component" value="Chromosome"/>
</dbReference>
<dbReference type="EMBL" id="CP041165">
    <property type="protein sequence ID" value="QOP40282.1"/>
    <property type="molecule type" value="Genomic_DNA"/>
</dbReference>
<comment type="pathway">
    <text evidence="1">Amino-acid biosynthesis; L-histidine biosynthesis; L-histidine from 5-phospho-alpha-D-ribose 1-diphosphate: step 7/9.</text>
</comment>
<evidence type="ECO:0000259" key="10">
    <source>
        <dbReference type="Pfam" id="PF00155"/>
    </source>
</evidence>
<dbReference type="InterPro" id="IPR050106">
    <property type="entry name" value="HistidinolP_aminotransfase"/>
</dbReference>
<dbReference type="PANTHER" id="PTHR43643:SF6">
    <property type="entry name" value="HISTIDINOL-PHOSPHATE AMINOTRANSFERASE"/>
    <property type="match status" value="1"/>
</dbReference>
<dbReference type="EC" id="2.6.1.9" evidence="3"/>
<dbReference type="GO" id="GO:0030170">
    <property type="term" value="F:pyridoxal phosphate binding"/>
    <property type="evidence" value="ECO:0007669"/>
    <property type="project" value="InterPro"/>
</dbReference>
<dbReference type="GO" id="GO:0004400">
    <property type="term" value="F:histidinol-phosphate transaminase activity"/>
    <property type="evidence" value="ECO:0007669"/>
    <property type="project" value="UniProtKB-EC"/>
</dbReference>
<dbReference type="KEGG" id="smax:FJR03_00415"/>
<proteinExistence type="inferred from homology"/>
<comment type="similarity">
    <text evidence="2">Belongs to the class-II pyridoxal-phosphate-dependent aminotransferase family. Histidinol-phosphate aminotransferase subfamily.</text>
</comment>
<dbReference type="InterPro" id="IPR004839">
    <property type="entry name" value="Aminotransferase_I/II_large"/>
</dbReference>
<dbReference type="GO" id="GO:0000105">
    <property type="term" value="P:L-histidine biosynthetic process"/>
    <property type="evidence" value="ECO:0007669"/>
    <property type="project" value="UniProtKB-KW"/>
</dbReference>
<evidence type="ECO:0000256" key="7">
    <source>
        <dbReference type="ARBA" id="ARBA00022898"/>
    </source>
</evidence>
<dbReference type="Gene3D" id="3.90.1150.10">
    <property type="entry name" value="Aspartate Aminotransferase, domain 1"/>
    <property type="match status" value="1"/>
</dbReference>
<keyword evidence="6 11" id="KW-0808">Transferase</keyword>
<dbReference type="RefSeq" id="WP_193113713.1">
    <property type="nucleotide sequence ID" value="NZ_CP041165.1"/>
</dbReference>
<dbReference type="SUPFAM" id="SSF53383">
    <property type="entry name" value="PLP-dependent transferases"/>
    <property type="match status" value="1"/>
</dbReference>
<keyword evidence="8" id="KW-0368">Histidine biosynthesis</keyword>
<evidence type="ECO:0000313" key="11">
    <source>
        <dbReference type="EMBL" id="QOP40282.1"/>
    </source>
</evidence>
<evidence type="ECO:0000256" key="1">
    <source>
        <dbReference type="ARBA" id="ARBA00005011"/>
    </source>
</evidence>
<comment type="catalytic activity">
    <reaction evidence="9">
        <text>L-histidinol phosphate + 2-oxoglutarate = 3-(imidazol-4-yl)-2-oxopropyl phosphate + L-glutamate</text>
        <dbReference type="Rhea" id="RHEA:23744"/>
        <dbReference type="ChEBI" id="CHEBI:16810"/>
        <dbReference type="ChEBI" id="CHEBI:29985"/>
        <dbReference type="ChEBI" id="CHEBI:57766"/>
        <dbReference type="ChEBI" id="CHEBI:57980"/>
        <dbReference type="EC" id="2.6.1.9"/>
    </reaction>
</comment>
<gene>
    <name evidence="11" type="ORF">FJR03_00415</name>
</gene>
<name>A0A7M3V949_9BACT</name>
<evidence type="ECO:0000256" key="3">
    <source>
        <dbReference type="ARBA" id="ARBA00012748"/>
    </source>
</evidence>
<reference evidence="11 12" key="1">
    <citation type="submission" date="2019-06" db="EMBL/GenBank/DDBJ databases">
        <title>Sulfurimonas gotlandica sp. nov., a chemoautotrophic and psychrotolerant epsilonproteobacterium isolated from a pelagic redoxcline, and an emended description of the genus Sulfurimonas.</title>
        <authorList>
            <person name="Wang S."/>
            <person name="Jiang L."/>
            <person name="Shao Z."/>
        </authorList>
    </citation>
    <scope>NUCLEOTIDE SEQUENCE [LARGE SCALE GENOMIC DNA]</scope>
    <source>
        <strain evidence="11 12">B2</strain>
    </source>
</reference>
<keyword evidence="4 11" id="KW-0032">Aminotransferase</keyword>
<keyword evidence="5" id="KW-0028">Amino-acid biosynthesis</keyword>
<evidence type="ECO:0000256" key="4">
    <source>
        <dbReference type="ARBA" id="ARBA00022576"/>
    </source>
</evidence>
<keyword evidence="7" id="KW-0663">Pyridoxal phosphate</keyword>
<dbReference type="CDD" id="cd00609">
    <property type="entry name" value="AAT_like"/>
    <property type="match status" value="1"/>
</dbReference>
<dbReference type="InterPro" id="IPR015421">
    <property type="entry name" value="PyrdxlP-dep_Trfase_major"/>
</dbReference>
<keyword evidence="12" id="KW-1185">Reference proteome</keyword>
<feature type="domain" description="Aminotransferase class I/classII large" evidence="10">
    <location>
        <begin position="20"/>
        <end position="329"/>
    </location>
</feature>
<accession>A0A7M3V949</accession>
<protein>
    <recommendedName>
        <fullName evidence="3">histidinol-phosphate transaminase</fullName>
        <ecNumber evidence="3">2.6.1.9</ecNumber>
    </recommendedName>
</protein>
<dbReference type="Gene3D" id="3.40.640.10">
    <property type="entry name" value="Type I PLP-dependent aspartate aminotransferase-like (Major domain)"/>
    <property type="match status" value="1"/>
</dbReference>
<evidence type="ECO:0000256" key="6">
    <source>
        <dbReference type="ARBA" id="ARBA00022679"/>
    </source>
</evidence>